<comment type="similarity">
    <text evidence="1 5">Belongs to the CoaE family.</text>
</comment>
<organism evidence="7 8">
    <name type="scientific">Granulicella aggregans</name>
    <dbReference type="NCBI Taxonomy" id="474949"/>
    <lineage>
        <taxon>Bacteria</taxon>
        <taxon>Pseudomonadati</taxon>
        <taxon>Acidobacteriota</taxon>
        <taxon>Terriglobia</taxon>
        <taxon>Terriglobales</taxon>
        <taxon>Acidobacteriaceae</taxon>
        <taxon>Granulicella</taxon>
    </lineage>
</organism>
<dbReference type="SUPFAM" id="SSF52540">
    <property type="entry name" value="P-loop containing nucleoside triphosphate hydrolases"/>
    <property type="match status" value="1"/>
</dbReference>
<dbReference type="Pfam" id="PF01121">
    <property type="entry name" value="CoaE"/>
    <property type="match status" value="1"/>
</dbReference>
<gene>
    <name evidence="5" type="primary">coaE</name>
    <name evidence="7" type="ORF">HDF16_003206</name>
</gene>
<comment type="pathway">
    <text evidence="5">Cofactor biosynthesis; coenzyme A biosynthesis; CoA from (R)-pantothenate: step 5/5.</text>
</comment>
<evidence type="ECO:0000313" key="8">
    <source>
        <dbReference type="Proteomes" id="UP000540989"/>
    </source>
</evidence>
<comment type="subcellular location">
    <subcellularLocation>
        <location evidence="5">Cytoplasm</location>
    </subcellularLocation>
</comment>
<sequence length="222" mass="23941">MLRVGLTGGLGSGKSTAASLFAALGAHILSADEIARLLMQPGEAVFDAIVASFGPGILLSDGTLNRPALAKLAFSGGRVEELNSIVHPATIDRQTVLCDAIFARDPHAIVIVESALIFETKFGGEDGWRRRFDKLILITAPEELRIARFIARTAAGRQLPDTEHAALEAEAHRRIAQQIPDEQKASLCDYVLTNKGALTELEWQVDQLWPLLLVAAQNSTNP</sequence>
<dbReference type="PROSITE" id="PS51219">
    <property type="entry name" value="DPCK"/>
    <property type="match status" value="1"/>
</dbReference>
<dbReference type="CDD" id="cd02022">
    <property type="entry name" value="DPCK"/>
    <property type="match status" value="1"/>
</dbReference>
<dbReference type="GO" id="GO:0005524">
    <property type="term" value="F:ATP binding"/>
    <property type="evidence" value="ECO:0007669"/>
    <property type="project" value="UniProtKB-UniRule"/>
</dbReference>
<protein>
    <recommendedName>
        <fullName evidence="5 6">Dephospho-CoA kinase</fullName>
        <ecNumber evidence="5 6">2.7.1.24</ecNumber>
    </recommendedName>
    <alternativeName>
        <fullName evidence="5">Dephosphocoenzyme A kinase</fullName>
    </alternativeName>
</protein>
<keyword evidence="8" id="KW-1185">Reference proteome</keyword>
<dbReference type="InterPro" id="IPR001977">
    <property type="entry name" value="Depp_CoAkinase"/>
</dbReference>
<accession>A0A7W7ZEU0</accession>
<dbReference type="NCBIfam" id="TIGR00152">
    <property type="entry name" value="dephospho-CoA kinase"/>
    <property type="match status" value="1"/>
</dbReference>
<name>A0A7W7ZEU0_9BACT</name>
<dbReference type="EC" id="2.7.1.24" evidence="5 6"/>
<evidence type="ECO:0000256" key="2">
    <source>
        <dbReference type="ARBA" id="ARBA00022741"/>
    </source>
</evidence>
<dbReference type="InterPro" id="IPR027417">
    <property type="entry name" value="P-loop_NTPase"/>
</dbReference>
<evidence type="ECO:0000256" key="3">
    <source>
        <dbReference type="ARBA" id="ARBA00022840"/>
    </source>
</evidence>
<proteinExistence type="inferred from homology"/>
<dbReference type="PANTHER" id="PTHR10695">
    <property type="entry name" value="DEPHOSPHO-COA KINASE-RELATED"/>
    <property type="match status" value="1"/>
</dbReference>
<dbReference type="GO" id="GO:0015937">
    <property type="term" value="P:coenzyme A biosynthetic process"/>
    <property type="evidence" value="ECO:0007669"/>
    <property type="project" value="UniProtKB-UniRule"/>
</dbReference>
<evidence type="ECO:0000256" key="1">
    <source>
        <dbReference type="ARBA" id="ARBA00009018"/>
    </source>
</evidence>
<dbReference type="RefSeq" id="WP_184218171.1">
    <property type="nucleotide sequence ID" value="NZ_JACHIP010000004.1"/>
</dbReference>
<dbReference type="AlphaFoldDB" id="A0A7W7ZEU0"/>
<dbReference type="Gene3D" id="3.40.50.300">
    <property type="entry name" value="P-loop containing nucleotide triphosphate hydrolases"/>
    <property type="match status" value="1"/>
</dbReference>
<evidence type="ECO:0000256" key="4">
    <source>
        <dbReference type="ARBA" id="ARBA00022993"/>
    </source>
</evidence>
<keyword evidence="5 7" id="KW-0808">Transferase</keyword>
<evidence type="ECO:0000256" key="6">
    <source>
        <dbReference type="NCBIfam" id="TIGR00152"/>
    </source>
</evidence>
<comment type="function">
    <text evidence="5">Catalyzes the phosphorylation of the 3'-hydroxyl group of dephosphocoenzyme A to form coenzyme A.</text>
</comment>
<evidence type="ECO:0000256" key="5">
    <source>
        <dbReference type="HAMAP-Rule" id="MF_00376"/>
    </source>
</evidence>
<dbReference type="PANTHER" id="PTHR10695:SF46">
    <property type="entry name" value="BIFUNCTIONAL COENZYME A SYNTHASE-RELATED"/>
    <property type="match status" value="1"/>
</dbReference>
<feature type="binding site" evidence="5">
    <location>
        <begin position="11"/>
        <end position="16"/>
    </location>
    <ligand>
        <name>ATP</name>
        <dbReference type="ChEBI" id="CHEBI:30616"/>
    </ligand>
</feature>
<evidence type="ECO:0000313" key="7">
    <source>
        <dbReference type="EMBL" id="MBB5058492.1"/>
    </source>
</evidence>
<comment type="caution">
    <text evidence="7">The sequence shown here is derived from an EMBL/GenBank/DDBJ whole genome shotgun (WGS) entry which is preliminary data.</text>
</comment>
<keyword evidence="2 5" id="KW-0547">Nucleotide-binding</keyword>
<dbReference type="HAMAP" id="MF_00376">
    <property type="entry name" value="Dephospho_CoA_kinase"/>
    <property type="match status" value="1"/>
</dbReference>
<dbReference type="EMBL" id="JACHIP010000004">
    <property type="protein sequence ID" value="MBB5058492.1"/>
    <property type="molecule type" value="Genomic_DNA"/>
</dbReference>
<keyword evidence="4 5" id="KW-0173">Coenzyme A biosynthesis</keyword>
<keyword evidence="5" id="KW-0963">Cytoplasm</keyword>
<dbReference type="GO" id="GO:0005737">
    <property type="term" value="C:cytoplasm"/>
    <property type="evidence" value="ECO:0007669"/>
    <property type="project" value="UniProtKB-SubCell"/>
</dbReference>
<dbReference type="GO" id="GO:0004140">
    <property type="term" value="F:dephospho-CoA kinase activity"/>
    <property type="evidence" value="ECO:0007669"/>
    <property type="project" value="UniProtKB-UniRule"/>
</dbReference>
<dbReference type="UniPathway" id="UPA00241">
    <property type="reaction ID" value="UER00356"/>
</dbReference>
<reference evidence="7 8" key="1">
    <citation type="submission" date="2020-08" db="EMBL/GenBank/DDBJ databases">
        <title>Genomic Encyclopedia of Type Strains, Phase IV (KMG-V): Genome sequencing to study the core and pangenomes of soil and plant-associated prokaryotes.</title>
        <authorList>
            <person name="Whitman W."/>
        </authorList>
    </citation>
    <scope>NUCLEOTIDE SEQUENCE [LARGE SCALE GENOMIC DNA]</scope>
    <source>
        <strain evidence="7 8">M8UP14</strain>
    </source>
</reference>
<keyword evidence="5 7" id="KW-0418">Kinase</keyword>
<comment type="catalytic activity">
    <reaction evidence="5">
        <text>3'-dephospho-CoA + ATP = ADP + CoA + H(+)</text>
        <dbReference type="Rhea" id="RHEA:18245"/>
        <dbReference type="ChEBI" id="CHEBI:15378"/>
        <dbReference type="ChEBI" id="CHEBI:30616"/>
        <dbReference type="ChEBI" id="CHEBI:57287"/>
        <dbReference type="ChEBI" id="CHEBI:57328"/>
        <dbReference type="ChEBI" id="CHEBI:456216"/>
        <dbReference type="EC" id="2.7.1.24"/>
    </reaction>
</comment>
<dbReference type="Proteomes" id="UP000540989">
    <property type="component" value="Unassembled WGS sequence"/>
</dbReference>
<keyword evidence="3 5" id="KW-0067">ATP-binding</keyword>